<sequence length="146" mass="16291">MVWLFIILFISINPCTNASFSHEFITMESCDIPGNDSRVNTLKGKLFEGHFRNNASFYFSICGLSSNLSGEVFLAGYSDGFIFSSLATTISEVQKSPFEEFGFIAILSGISTSVYAYLRCGHIVCTPVLWFFINSEIFQAIDLETE</sequence>
<keyword evidence="1" id="KW-0732">Signal</keyword>
<organism evidence="2 3">
    <name type="scientific">Fasciola gigantica</name>
    <name type="common">Giant liver fluke</name>
    <dbReference type="NCBI Taxonomy" id="46835"/>
    <lineage>
        <taxon>Eukaryota</taxon>
        <taxon>Metazoa</taxon>
        <taxon>Spiralia</taxon>
        <taxon>Lophotrochozoa</taxon>
        <taxon>Platyhelminthes</taxon>
        <taxon>Trematoda</taxon>
        <taxon>Digenea</taxon>
        <taxon>Plagiorchiida</taxon>
        <taxon>Echinostomata</taxon>
        <taxon>Echinostomatoidea</taxon>
        <taxon>Fasciolidae</taxon>
        <taxon>Fasciola</taxon>
    </lineage>
</organism>
<evidence type="ECO:0000256" key="1">
    <source>
        <dbReference type="SAM" id="SignalP"/>
    </source>
</evidence>
<feature type="signal peptide" evidence="1">
    <location>
        <begin position="1"/>
        <end position="18"/>
    </location>
</feature>
<protein>
    <submittedName>
        <fullName evidence="2">Uncharacterized protein</fullName>
    </submittedName>
</protein>
<keyword evidence="3" id="KW-1185">Reference proteome</keyword>
<dbReference type="Proteomes" id="UP000316759">
    <property type="component" value="Unassembled WGS sequence"/>
</dbReference>
<proteinExistence type="predicted"/>
<dbReference type="AlphaFoldDB" id="A0A504YDP0"/>
<evidence type="ECO:0000313" key="2">
    <source>
        <dbReference type="EMBL" id="TPP58641.1"/>
    </source>
</evidence>
<feature type="chain" id="PRO_5021277759" evidence="1">
    <location>
        <begin position="19"/>
        <end position="146"/>
    </location>
</feature>
<gene>
    <name evidence="2" type="ORF">FGIG_11319</name>
</gene>
<accession>A0A504YDP0</accession>
<reference evidence="2 3" key="1">
    <citation type="submission" date="2019-04" db="EMBL/GenBank/DDBJ databases">
        <title>Annotation for the trematode Fasciola gigantica.</title>
        <authorList>
            <person name="Choi Y.-J."/>
        </authorList>
    </citation>
    <scope>NUCLEOTIDE SEQUENCE [LARGE SCALE GENOMIC DNA]</scope>
    <source>
        <strain evidence="2">Uganda_cow_1</strain>
    </source>
</reference>
<name>A0A504YDP0_FASGI</name>
<evidence type="ECO:0000313" key="3">
    <source>
        <dbReference type="Proteomes" id="UP000316759"/>
    </source>
</evidence>
<dbReference type="EMBL" id="SUNJ01011778">
    <property type="protein sequence ID" value="TPP58641.1"/>
    <property type="molecule type" value="Genomic_DNA"/>
</dbReference>
<comment type="caution">
    <text evidence="2">The sequence shown here is derived from an EMBL/GenBank/DDBJ whole genome shotgun (WGS) entry which is preliminary data.</text>
</comment>